<feature type="coiled-coil region" evidence="1">
    <location>
        <begin position="111"/>
        <end position="138"/>
    </location>
</feature>
<feature type="compositionally biased region" description="Polar residues" evidence="2">
    <location>
        <begin position="1"/>
        <end position="17"/>
    </location>
</feature>
<protein>
    <submittedName>
        <fullName evidence="3">Uncharacterized protein</fullName>
    </submittedName>
</protein>
<keyword evidence="1" id="KW-0175">Coiled coil</keyword>
<name>A0A3P7GPE8_HYDTA</name>
<evidence type="ECO:0000256" key="2">
    <source>
        <dbReference type="SAM" id="MobiDB-lite"/>
    </source>
</evidence>
<dbReference type="AlphaFoldDB" id="A0A3P7GPE8"/>
<evidence type="ECO:0000313" key="4">
    <source>
        <dbReference type="Proteomes" id="UP000274429"/>
    </source>
</evidence>
<gene>
    <name evidence="3" type="ORF">TTAC_LOCUS4014</name>
</gene>
<proteinExistence type="predicted"/>
<keyword evidence="4" id="KW-1185">Reference proteome</keyword>
<accession>A0A3P7GPE8</accession>
<dbReference type="Proteomes" id="UP000274429">
    <property type="component" value="Unassembled WGS sequence"/>
</dbReference>
<dbReference type="EMBL" id="UYWX01003476">
    <property type="protein sequence ID" value="VDM23982.1"/>
    <property type="molecule type" value="Genomic_DNA"/>
</dbReference>
<reference evidence="3 4" key="1">
    <citation type="submission" date="2018-11" db="EMBL/GenBank/DDBJ databases">
        <authorList>
            <consortium name="Pathogen Informatics"/>
        </authorList>
    </citation>
    <scope>NUCLEOTIDE SEQUENCE [LARGE SCALE GENOMIC DNA]</scope>
</reference>
<sequence length="161" mass="17965">MDEMRTISQQSDSTVPNDNGHARDLEVQVENLTNTLTTTQKALLVYIAIHDRPCTWDQVLHACTEFSPQRSAAVPWTAGGTTTNRNPIYCLEVTRSTEESESKATEALKLADLSSSRVEQLQQNVARLTRSLAAYKEKATTILSDKERVSLYPFLSLSLSF</sequence>
<organism evidence="3 4">
    <name type="scientific">Hydatigena taeniaeformis</name>
    <name type="common">Feline tapeworm</name>
    <name type="synonym">Taenia taeniaeformis</name>
    <dbReference type="NCBI Taxonomy" id="6205"/>
    <lineage>
        <taxon>Eukaryota</taxon>
        <taxon>Metazoa</taxon>
        <taxon>Spiralia</taxon>
        <taxon>Lophotrochozoa</taxon>
        <taxon>Platyhelminthes</taxon>
        <taxon>Cestoda</taxon>
        <taxon>Eucestoda</taxon>
        <taxon>Cyclophyllidea</taxon>
        <taxon>Taeniidae</taxon>
        <taxon>Hydatigera</taxon>
    </lineage>
</organism>
<evidence type="ECO:0000256" key="1">
    <source>
        <dbReference type="SAM" id="Coils"/>
    </source>
</evidence>
<evidence type="ECO:0000313" key="3">
    <source>
        <dbReference type="EMBL" id="VDM23982.1"/>
    </source>
</evidence>
<feature type="region of interest" description="Disordered" evidence="2">
    <location>
        <begin position="1"/>
        <end position="21"/>
    </location>
</feature>